<dbReference type="CDD" id="cd07012">
    <property type="entry name" value="PBP2_Bug_TTT"/>
    <property type="match status" value="1"/>
</dbReference>
<dbReference type="PIRSF" id="PIRSF017082">
    <property type="entry name" value="YflP"/>
    <property type="match status" value="1"/>
</dbReference>
<dbReference type="Gene3D" id="3.40.190.10">
    <property type="entry name" value="Periplasmic binding protein-like II"/>
    <property type="match status" value="1"/>
</dbReference>
<dbReference type="EMBL" id="NEVL01000001">
    <property type="protein sequence ID" value="OZI40771.1"/>
    <property type="molecule type" value="Genomic_DNA"/>
</dbReference>
<evidence type="ECO:0000313" key="3">
    <source>
        <dbReference type="EMBL" id="OZI40771.1"/>
    </source>
</evidence>
<comment type="caution">
    <text evidence="3">The sequence shown here is derived from an EMBL/GenBank/DDBJ whole genome shotgun (WGS) entry which is preliminary data.</text>
</comment>
<evidence type="ECO:0000256" key="1">
    <source>
        <dbReference type="ARBA" id="ARBA00006987"/>
    </source>
</evidence>
<protein>
    <submittedName>
        <fullName evidence="3">ABC transporter substrate-binding protein</fullName>
    </submittedName>
</protein>
<dbReference type="SUPFAM" id="SSF53850">
    <property type="entry name" value="Periplasmic binding protein-like II"/>
    <property type="match status" value="1"/>
</dbReference>
<evidence type="ECO:0000313" key="4">
    <source>
        <dbReference type="Proteomes" id="UP000217005"/>
    </source>
</evidence>
<dbReference type="InterPro" id="IPR042100">
    <property type="entry name" value="Bug_dom1"/>
</dbReference>
<accession>A0A261SUK0</accession>
<reference evidence="3 4" key="1">
    <citation type="submission" date="2017-05" db="EMBL/GenBank/DDBJ databases">
        <title>Complete and WGS of Bordetella genogroups.</title>
        <authorList>
            <person name="Spilker T."/>
            <person name="LiPuma J."/>
        </authorList>
    </citation>
    <scope>NUCLEOTIDE SEQUENCE [LARGE SCALE GENOMIC DNA]</scope>
    <source>
        <strain evidence="3 4">AU17610</strain>
    </source>
</reference>
<comment type="similarity">
    <text evidence="1">Belongs to the UPF0065 (bug) family.</text>
</comment>
<keyword evidence="2" id="KW-0732">Signal</keyword>
<dbReference type="Proteomes" id="UP000217005">
    <property type="component" value="Unassembled WGS sequence"/>
</dbReference>
<dbReference type="InterPro" id="IPR005064">
    <property type="entry name" value="BUG"/>
</dbReference>
<dbReference type="PANTHER" id="PTHR42928:SF5">
    <property type="entry name" value="BLR1237 PROTEIN"/>
    <property type="match status" value="1"/>
</dbReference>
<sequence length="327" mass="34728">MNRIPTLSTTLGAALTLSLAALLPGAAQADTDWPARPITLIVPSAAGGAADLTARTFAQYLGAKTGQTVVVEDRPGAGGVVGTQAAKAAKPDGYTFLLSTNSTHAANQYLFKQLPYDAERDFVQVGMFGLFGAVGVVPPDSPYKTVPELVDYARAHPGKVFFGYYSSSSQVPAELFKHRANIDIGGAGYKNITQIITDLRGKQIGFAFVDYLTAMGQIDGKGRVPIAVTGKTRAPMWPDVPTMGDYFPDYVVAGWLGLSAPAGTPMAQVEKMNAHMRAALADPETAAKFRALGLQPESMTQPAFADFVRADAVRWKEWVSVVGIQAQ</sequence>
<dbReference type="Pfam" id="PF03401">
    <property type="entry name" value="TctC"/>
    <property type="match status" value="1"/>
</dbReference>
<dbReference type="Gene3D" id="3.40.190.150">
    <property type="entry name" value="Bordetella uptake gene, domain 1"/>
    <property type="match status" value="1"/>
</dbReference>
<dbReference type="OrthoDB" id="8628146at2"/>
<feature type="signal peptide" evidence="2">
    <location>
        <begin position="1"/>
        <end position="29"/>
    </location>
</feature>
<dbReference type="PANTHER" id="PTHR42928">
    <property type="entry name" value="TRICARBOXYLATE-BINDING PROTEIN"/>
    <property type="match status" value="1"/>
</dbReference>
<gene>
    <name evidence="3" type="ORF">CEG14_03150</name>
</gene>
<organism evidence="3 4">
    <name type="scientific">Bordetella genomosp. 1</name>
    <dbReference type="NCBI Taxonomy" id="1395607"/>
    <lineage>
        <taxon>Bacteria</taxon>
        <taxon>Pseudomonadati</taxon>
        <taxon>Pseudomonadota</taxon>
        <taxon>Betaproteobacteria</taxon>
        <taxon>Burkholderiales</taxon>
        <taxon>Alcaligenaceae</taxon>
        <taxon>Bordetella</taxon>
    </lineage>
</organism>
<name>A0A261SUK0_9BORD</name>
<dbReference type="RefSeq" id="WP_094824885.1">
    <property type="nucleotide sequence ID" value="NZ_NEVL01000001.1"/>
</dbReference>
<dbReference type="AlphaFoldDB" id="A0A261SUK0"/>
<evidence type="ECO:0000256" key="2">
    <source>
        <dbReference type="SAM" id="SignalP"/>
    </source>
</evidence>
<proteinExistence type="inferred from homology"/>
<feature type="chain" id="PRO_5012876221" evidence="2">
    <location>
        <begin position="30"/>
        <end position="327"/>
    </location>
</feature>